<dbReference type="Proteomes" id="UP000219688">
    <property type="component" value="Unassembled WGS sequence"/>
</dbReference>
<organism evidence="1 2">
    <name type="scientific">Ornithinimicrobium cerasi</name>
    <dbReference type="NCBI Taxonomy" id="2248773"/>
    <lineage>
        <taxon>Bacteria</taxon>
        <taxon>Bacillati</taxon>
        <taxon>Actinomycetota</taxon>
        <taxon>Actinomycetes</taxon>
        <taxon>Micrococcales</taxon>
        <taxon>Ornithinimicrobiaceae</taxon>
        <taxon>Ornithinimicrobium</taxon>
    </lineage>
</organism>
<protein>
    <recommendedName>
        <fullName evidence="3">Excreted virulence factor EspC, type VII ESX diderm</fullName>
    </recommendedName>
</protein>
<reference evidence="2" key="1">
    <citation type="submission" date="2017-08" db="EMBL/GenBank/DDBJ databases">
        <authorList>
            <person name="Varghese N."/>
            <person name="Submissions S."/>
        </authorList>
    </citation>
    <scope>NUCLEOTIDE SEQUENCE [LARGE SCALE GENOMIC DNA]</scope>
    <source>
        <strain evidence="2">USBA17B2</strain>
    </source>
</reference>
<proteinExistence type="predicted"/>
<evidence type="ECO:0008006" key="3">
    <source>
        <dbReference type="Google" id="ProtNLM"/>
    </source>
</evidence>
<name>A0A285VX30_9MICO</name>
<dbReference type="AlphaFoldDB" id="A0A285VX30"/>
<sequence>MPQIDVAATRAAARGLAGTAAALPGEAAGAGVSGAAAELDGSVTQHVLHDLDGLVSLRLLDLGAELEAMAAGMTELADNTARATGER</sequence>
<evidence type="ECO:0000313" key="2">
    <source>
        <dbReference type="Proteomes" id="UP000219688"/>
    </source>
</evidence>
<keyword evidence="2" id="KW-1185">Reference proteome</keyword>
<dbReference type="RefSeq" id="WP_097189328.1">
    <property type="nucleotide sequence ID" value="NZ_OBQK01000023.1"/>
</dbReference>
<accession>A0A285VX30</accession>
<evidence type="ECO:0000313" key="1">
    <source>
        <dbReference type="EMBL" id="SOC58148.1"/>
    </source>
</evidence>
<gene>
    <name evidence="1" type="ORF">SAMN05421879_12310</name>
</gene>
<dbReference type="EMBL" id="OBQK01000023">
    <property type="protein sequence ID" value="SOC58148.1"/>
    <property type="molecule type" value="Genomic_DNA"/>
</dbReference>